<gene>
    <name evidence="7" type="ORF">THFILI_06040</name>
</gene>
<dbReference type="GO" id="GO:0009229">
    <property type="term" value="P:thiamine diphosphate biosynthetic process"/>
    <property type="evidence" value="ECO:0007669"/>
    <property type="project" value="InterPro"/>
</dbReference>
<dbReference type="InterPro" id="IPR007371">
    <property type="entry name" value="TPK_catalytic"/>
</dbReference>
<organism evidence="7 8">
    <name type="scientific">Thermus filiformis</name>
    <dbReference type="NCBI Taxonomy" id="276"/>
    <lineage>
        <taxon>Bacteria</taxon>
        <taxon>Thermotogati</taxon>
        <taxon>Deinococcota</taxon>
        <taxon>Deinococci</taxon>
        <taxon>Thermales</taxon>
        <taxon>Thermaceae</taxon>
        <taxon>Thermus</taxon>
    </lineage>
</organism>
<dbReference type="GO" id="GO:0016301">
    <property type="term" value="F:kinase activity"/>
    <property type="evidence" value="ECO:0007669"/>
    <property type="project" value="UniProtKB-KW"/>
</dbReference>
<evidence type="ECO:0000256" key="4">
    <source>
        <dbReference type="ARBA" id="ARBA00022840"/>
    </source>
</evidence>
<protein>
    <recommendedName>
        <fullName evidence="5">Thiamine diphosphokinase</fullName>
        <ecNumber evidence="5">2.7.6.2</ecNumber>
    </recommendedName>
</protein>
<dbReference type="PANTHER" id="PTHR41299">
    <property type="entry name" value="THIAMINE PYROPHOSPHOKINASE"/>
    <property type="match status" value="1"/>
</dbReference>
<keyword evidence="8" id="KW-1185">Reference proteome</keyword>
<dbReference type="RefSeq" id="WP_038060488.1">
    <property type="nucleotide sequence ID" value="NZ_JPSL02000039.1"/>
</dbReference>
<evidence type="ECO:0000313" key="8">
    <source>
        <dbReference type="Proteomes" id="UP000030364"/>
    </source>
</evidence>
<sequence>MRLALLLGGPLLVTEGLRERLRGYVLWAADSGARHALELGLPLALWLGDFDSGGGLPLEAPREALPVDKDLTDGEALLRRALEAGAEEVLLLGGVGGRLDHSLAHLLLALEAARRGVRVELTNGLETLHPLLPGRHLFPLAPGTLFGLLPFPRLRLSLKGGKWGLEGAWLTGSRGLENRALGEVEVEVLEGEGFFYWTR</sequence>
<dbReference type="AlphaFoldDB" id="A0A0A2WW78"/>
<keyword evidence="3" id="KW-0418">Kinase</keyword>
<dbReference type="Gene3D" id="3.40.50.10240">
    <property type="entry name" value="Thiamin pyrophosphokinase, catalytic domain"/>
    <property type="match status" value="1"/>
</dbReference>
<dbReference type="InterPro" id="IPR053149">
    <property type="entry name" value="TPK"/>
</dbReference>
<evidence type="ECO:0000313" key="7">
    <source>
        <dbReference type="EMBL" id="KGQ23042.1"/>
    </source>
</evidence>
<evidence type="ECO:0000259" key="6">
    <source>
        <dbReference type="Pfam" id="PF04263"/>
    </source>
</evidence>
<dbReference type="STRING" id="276.THFILI_06040"/>
<dbReference type="Proteomes" id="UP000030364">
    <property type="component" value="Unassembled WGS sequence"/>
</dbReference>
<evidence type="ECO:0000256" key="3">
    <source>
        <dbReference type="ARBA" id="ARBA00022777"/>
    </source>
</evidence>
<evidence type="ECO:0000256" key="1">
    <source>
        <dbReference type="ARBA" id="ARBA00022679"/>
    </source>
</evidence>
<dbReference type="Pfam" id="PF04263">
    <property type="entry name" value="TPK_catalytic"/>
    <property type="match status" value="1"/>
</dbReference>
<dbReference type="EC" id="2.7.6.2" evidence="5"/>
<dbReference type="PANTHER" id="PTHR41299:SF1">
    <property type="entry name" value="THIAMINE PYROPHOSPHOKINASE"/>
    <property type="match status" value="1"/>
</dbReference>
<feature type="domain" description="Thiamin pyrophosphokinase catalytic" evidence="6">
    <location>
        <begin position="26"/>
        <end position="119"/>
    </location>
</feature>
<comment type="caution">
    <text evidence="7">The sequence shown here is derived from an EMBL/GenBank/DDBJ whole genome shotgun (WGS) entry which is preliminary data.</text>
</comment>
<name>A0A0A2WW78_THEFI</name>
<evidence type="ECO:0000256" key="2">
    <source>
        <dbReference type="ARBA" id="ARBA00022741"/>
    </source>
</evidence>
<dbReference type="SUPFAM" id="SSF63999">
    <property type="entry name" value="Thiamin pyrophosphokinase, catalytic domain"/>
    <property type="match status" value="1"/>
</dbReference>
<dbReference type="GO" id="GO:0005524">
    <property type="term" value="F:ATP binding"/>
    <property type="evidence" value="ECO:0007669"/>
    <property type="project" value="UniProtKB-KW"/>
</dbReference>
<evidence type="ECO:0000256" key="5">
    <source>
        <dbReference type="NCBIfam" id="TIGR01378"/>
    </source>
</evidence>
<dbReference type="GO" id="GO:0004788">
    <property type="term" value="F:thiamine diphosphokinase activity"/>
    <property type="evidence" value="ECO:0007669"/>
    <property type="project" value="UniProtKB-UniRule"/>
</dbReference>
<dbReference type="EMBL" id="JPSL02000039">
    <property type="protein sequence ID" value="KGQ23042.1"/>
    <property type="molecule type" value="Genomic_DNA"/>
</dbReference>
<dbReference type="NCBIfam" id="TIGR01378">
    <property type="entry name" value="thi_PPkinase"/>
    <property type="match status" value="1"/>
</dbReference>
<accession>A0A0A2WW78</accession>
<dbReference type="InterPro" id="IPR006282">
    <property type="entry name" value="Thi_PPkinase"/>
</dbReference>
<proteinExistence type="predicted"/>
<keyword evidence="4" id="KW-0067">ATP-binding</keyword>
<dbReference type="InterPro" id="IPR036759">
    <property type="entry name" value="TPK_catalytic_sf"/>
</dbReference>
<dbReference type="PATRIC" id="fig|276.5.peg.117"/>
<keyword evidence="2" id="KW-0547">Nucleotide-binding</keyword>
<dbReference type="GO" id="GO:0006772">
    <property type="term" value="P:thiamine metabolic process"/>
    <property type="evidence" value="ECO:0007669"/>
    <property type="project" value="UniProtKB-UniRule"/>
</dbReference>
<reference evidence="7 8" key="1">
    <citation type="journal article" date="2015" name="Genome Announc.">
        <title>Draft Genome Sequence of the Thermophile Thermus filiformis ATCC 43280, Producer of Carotenoid-(Di)glucoside-Branched Fatty Acid (Di)esters and Source of Hyperthermostable Enzymes of Biotechnological Interest.</title>
        <authorList>
            <person name="Mandelli F."/>
            <person name="Oliveira Ramires B."/>
            <person name="Couger M.B."/>
            <person name="Paixao D.A."/>
            <person name="Camilo C.M."/>
            <person name="Polikarpov I."/>
            <person name="Prade R."/>
            <person name="Riano-Pachon D.M."/>
            <person name="Squina F.M."/>
        </authorList>
    </citation>
    <scope>NUCLEOTIDE SEQUENCE [LARGE SCALE GENOMIC DNA]</scope>
    <source>
        <strain evidence="7 8">ATCC 43280</strain>
    </source>
</reference>
<keyword evidence="1" id="KW-0808">Transferase</keyword>